<dbReference type="Pfam" id="PF01152">
    <property type="entry name" value="Bac_globin"/>
    <property type="match status" value="1"/>
</dbReference>
<dbReference type="PATRIC" id="fig|291169.3.peg.1116"/>
<dbReference type="GO" id="GO:0046872">
    <property type="term" value="F:metal ion binding"/>
    <property type="evidence" value="ECO:0007669"/>
    <property type="project" value="UniProtKB-KW"/>
</dbReference>
<dbReference type="InterPro" id="IPR009050">
    <property type="entry name" value="Globin-like_sf"/>
</dbReference>
<evidence type="ECO:0000313" key="7">
    <source>
        <dbReference type="Proteomes" id="UP000094379"/>
    </source>
</evidence>
<keyword evidence="1" id="KW-0813">Transport</keyword>
<dbReference type="EMBL" id="MCRI01000008">
    <property type="protein sequence ID" value="ODN67208.1"/>
    <property type="molecule type" value="Genomic_DNA"/>
</dbReference>
<evidence type="ECO:0000256" key="1">
    <source>
        <dbReference type="ARBA" id="ARBA00022448"/>
    </source>
</evidence>
<dbReference type="Proteomes" id="UP000094379">
    <property type="component" value="Unassembled WGS sequence"/>
</dbReference>
<evidence type="ECO:0000256" key="3">
    <source>
        <dbReference type="ARBA" id="ARBA00022723"/>
    </source>
</evidence>
<accession>A0A1E3GT16</accession>
<dbReference type="GO" id="GO:0020037">
    <property type="term" value="F:heme binding"/>
    <property type="evidence" value="ECO:0007669"/>
    <property type="project" value="InterPro"/>
</dbReference>
<evidence type="ECO:0000256" key="2">
    <source>
        <dbReference type="ARBA" id="ARBA00022617"/>
    </source>
</evidence>
<keyword evidence="7" id="KW-1185">Reference proteome</keyword>
<dbReference type="Gene3D" id="1.10.490.10">
    <property type="entry name" value="Globins"/>
    <property type="match status" value="1"/>
</dbReference>
<comment type="caution">
    <text evidence="6">The sequence shown here is derived from an EMBL/GenBank/DDBJ whole genome shotgun (WGS) entry which is preliminary data.</text>
</comment>
<dbReference type="InterPro" id="IPR001486">
    <property type="entry name" value="Hemoglobin_trunc"/>
</dbReference>
<keyword evidence="4 5" id="KW-0408">Iron</keyword>
<dbReference type="STRING" id="291169.A9E74_01112"/>
<evidence type="ECO:0000256" key="5">
    <source>
        <dbReference type="PIRSR" id="PIRSR601486-1"/>
    </source>
</evidence>
<proteinExistence type="predicted"/>
<keyword evidence="3 5" id="KW-0479">Metal-binding</keyword>
<dbReference type="InterPro" id="IPR012292">
    <property type="entry name" value="Globin/Proto"/>
</dbReference>
<name>A0A1E3GT16_9GAMM</name>
<evidence type="ECO:0000256" key="4">
    <source>
        <dbReference type="ARBA" id="ARBA00023004"/>
    </source>
</evidence>
<evidence type="ECO:0000313" key="6">
    <source>
        <dbReference type="EMBL" id="ODN67208.1"/>
    </source>
</evidence>
<dbReference type="GO" id="GO:0019825">
    <property type="term" value="F:oxygen binding"/>
    <property type="evidence" value="ECO:0007669"/>
    <property type="project" value="InterPro"/>
</dbReference>
<feature type="binding site" description="distal binding residue" evidence="5">
    <location>
        <position position="94"/>
    </location>
    <ligand>
        <name>heme</name>
        <dbReference type="ChEBI" id="CHEBI:30413"/>
    </ligand>
    <ligandPart>
        <name>Fe</name>
        <dbReference type="ChEBI" id="CHEBI:18248"/>
    </ligandPart>
</feature>
<protein>
    <submittedName>
        <fullName evidence="6">Group 1 truncated hemoglobin GlbN</fullName>
    </submittedName>
</protein>
<keyword evidence="2 5" id="KW-0349">Heme</keyword>
<organism evidence="6 7">
    <name type="scientific">Methylophaga muralis</name>
    <dbReference type="NCBI Taxonomy" id="291169"/>
    <lineage>
        <taxon>Bacteria</taxon>
        <taxon>Pseudomonadati</taxon>
        <taxon>Pseudomonadota</taxon>
        <taxon>Gammaproteobacteria</taxon>
        <taxon>Thiotrichales</taxon>
        <taxon>Piscirickettsiaceae</taxon>
        <taxon>Methylophaga</taxon>
    </lineage>
</organism>
<sequence>MLTNFRNSFFGACCLLFAGCATTPQTTLYDKLGGEPGIHNIVENLVQEIGRDEQVFHYFAQSRVSRFKENLIEHFCAISDGPCQYTGDNMVDIHTGMNINERDFNHLVDLLINAMDDEGIPHRIQNQLIARLAPLREEIIYR</sequence>
<reference evidence="6 7" key="1">
    <citation type="submission" date="2016-07" db="EMBL/GenBank/DDBJ databases">
        <title>Draft Genome Sequence of Methylophaga muralis Bur 1.</title>
        <authorList>
            <person name="Vasilenko O.V."/>
            <person name="Doronina N.V."/>
            <person name="Shmareva M.N."/>
            <person name="Tarlachkov S.V."/>
            <person name="Mustakhimov I."/>
            <person name="Trotsenko Y.A."/>
        </authorList>
    </citation>
    <scope>NUCLEOTIDE SEQUENCE [LARGE SCALE GENOMIC DNA]</scope>
    <source>
        <strain evidence="6 7">Bur 1</strain>
    </source>
</reference>
<dbReference type="PROSITE" id="PS51257">
    <property type="entry name" value="PROKAR_LIPOPROTEIN"/>
    <property type="match status" value="1"/>
</dbReference>
<gene>
    <name evidence="6" type="primary">glbN</name>
    <name evidence="6" type="ORF">A9E74_01112</name>
</gene>
<dbReference type="CDD" id="cd00454">
    <property type="entry name" value="TrHb1_N"/>
    <property type="match status" value="1"/>
</dbReference>
<dbReference type="AlphaFoldDB" id="A0A1E3GT16"/>
<dbReference type="SUPFAM" id="SSF46458">
    <property type="entry name" value="Globin-like"/>
    <property type="match status" value="1"/>
</dbReference>
<dbReference type="RefSeq" id="WP_069295619.1">
    <property type="nucleotide sequence ID" value="NZ_MCRI01000008.1"/>
</dbReference>